<feature type="transmembrane region" description="Helical" evidence="9">
    <location>
        <begin position="347"/>
        <end position="373"/>
    </location>
</feature>
<feature type="compositionally biased region" description="Basic and acidic residues" evidence="8">
    <location>
        <begin position="222"/>
        <end position="242"/>
    </location>
</feature>
<evidence type="ECO:0000256" key="1">
    <source>
        <dbReference type="ARBA" id="ARBA00004127"/>
    </source>
</evidence>
<evidence type="ECO:0000256" key="7">
    <source>
        <dbReference type="ARBA" id="ARBA00023136"/>
    </source>
</evidence>
<feature type="transmembrane region" description="Helical" evidence="9">
    <location>
        <begin position="385"/>
        <end position="401"/>
    </location>
</feature>
<dbReference type="Gene3D" id="1.20.1420.30">
    <property type="entry name" value="NCX, central ion-binding region"/>
    <property type="match status" value="2"/>
</dbReference>
<evidence type="ECO:0000256" key="3">
    <source>
        <dbReference type="ARBA" id="ARBA00022448"/>
    </source>
</evidence>
<feature type="transmembrane region" description="Helical" evidence="9">
    <location>
        <begin position="408"/>
        <end position="429"/>
    </location>
</feature>
<evidence type="ECO:0000256" key="4">
    <source>
        <dbReference type="ARBA" id="ARBA00022692"/>
    </source>
</evidence>
<feature type="transmembrane region" description="Helical" evidence="9">
    <location>
        <begin position="318"/>
        <end position="335"/>
    </location>
</feature>
<keyword evidence="7 9" id="KW-0472">Membrane</keyword>
<dbReference type="HOGENOM" id="CLU_008721_4_2_1"/>
<feature type="transmembrane region" description="Helical" evidence="9">
    <location>
        <begin position="110"/>
        <end position="129"/>
    </location>
</feature>
<dbReference type="PANTHER" id="PTHR31503">
    <property type="entry name" value="VACUOLAR CALCIUM ION TRANSPORTER"/>
    <property type="match status" value="1"/>
</dbReference>
<proteinExistence type="inferred from homology"/>
<evidence type="ECO:0000313" key="12">
    <source>
        <dbReference type="Proteomes" id="UP000030653"/>
    </source>
</evidence>
<dbReference type="GO" id="GO:0015369">
    <property type="term" value="F:calcium:proton antiporter activity"/>
    <property type="evidence" value="ECO:0007669"/>
    <property type="project" value="TreeGrafter"/>
</dbReference>
<evidence type="ECO:0000256" key="9">
    <source>
        <dbReference type="SAM" id="Phobius"/>
    </source>
</evidence>
<keyword evidence="12" id="KW-1185">Reference proteome</keyword>
<dbReference type="RefSeq" id="XP_040631547.1">
    <property type="nucleotide sequence ID" value="XM_040776141.1"/>
</dbReference>
<keyword evidence="5 9" id="KW-1133">Transmembrane helix</keyword>
<feature type="domain" description="Sodium/calcium exchanger membrane region" evidence="10">
    <location>
        <begin position="284"/>
        <end position="426"/>
    </location>
</feature>
<accession>M5GG06</accession>
<comment type="subcellular location">
    <subcellularLocation>
        <location evidence="1">Endomembrane system</location>
        <topology evidence="1">Multi-pass membrane protein</topology>
    </subcellularLocation>
</comment>
<feature type="transmembrane region" description="Helical" evidence="9">
    <location>
        <begin position="72"/>
        <end position="90"/>
    </location>
</feature>
<dbReference type="EMBL" id="JH795857">
    <property type="protein sequence ID" value="EJU04653.1"/>
    <property type="molecule type" value="Genomic_DNA"/>
</dbReference>
<feature type="transmembrane region" description="Helical" evidence="9">
    <location>
        <begin position="6"/>
        <end position="26"/>
    </location>
</feature>
<dbReference type="InterPro" id="IPR004713">
    <property type="entry name" value="CaH_exchang"/>
</dbReference>
<dbReference type="GeneID" id="63691203"/>
<dbReference type="Proteomes" id="UP000030653">
    <property type="component" value="Unassembled WGS sequence"/>
</dbReference>
<evidence type="ECO:0000256" key="5">
    <source>
        <dbReference type="ARBA" id="ARBA00022989"/>
    </source>
</evidence>
<dbReference type="GO" id="GO:0000329">
    <property type="term" value="C:fungal-type vacuole membrane"/>
    <property type="evidence" value="ECO:0007669"/>
    <property type="project" value="TreeGrafter"/>
</dbReference>
<reference evidence="11 12" key="1">
    <citation type="journal article" date="2012" name="Science">
        <title>The Paleozoic origin of enzymatic lignin decomposition reconstructed from 31 fungal genomes.</title>
        <authorList>
            <person name="Floudas D."/>
            <person name="Binder M."/>
            <person name="Riley R."/>
            <person name="Barry K."/>
            <person name="Blanchette R.A."/>
            <person name="Henrissat B."/>
            <person name="Martinez A.T."/>
            <person name="Otillar R."/>
            <person name="Spatafora J.W."/>
            <person name="Yadav J.S."/>
            <person name="Aerts A."/>
            <person name="Benoit I."/>
            <person name="Boyd A."/>
            <person name="Carlson A."/>
            <person name="Copeland A."/>
            <person name="Coutinho P.M."/>
            <person name="de Vries R.P."/>
            <person name="Ferreira P."/>
            <person name="Findley K."/>
            <person name="Foster B."/>
            <person name="Gaskell J."/>
            <person name="Glotzer D."/>
            <person name="Gorecki P."/>
            <person name="Heitman J."/>
            <person name="Hesse C."/>
            <person name="Hori C."/>
            <person name="Igarashi K."/>
            <person name="Jurgens J.A."/>
            <person name="Kallen N."/>
            <person name="Kersten P."/>
            <person name="Kohler A."/>
            <person name="Kuees U."/>
            <person name="Kumar T.K.A."/>
            <person name="Kuo A."/>
            <person name="LaButti K."/>
            <person name="Larrondo L.F."/>
            <person name="Lindquist E."/>
            <person name="Ling A."/>
            <person name="Lombard V."/>
            <person name="Lucas S."/>
            <person name="Lundell T."/>
            <person name="Martin R."/>
            <person name="McLaughlin D.J."/>
            <person name="Morgenstern I."/>
            <person name="Morin E."/>
            <person name="Murat C."/>
            <person name="Nagy L.G."/>
            <person name="Nolan M."/>
            <person name="Ohm R.A."/>
            <person name="Patyshakuliyeva A."/>
            <person name="Rokas A."/>
            <person name="Ruiz-Duenas F.J."/>
            <person name="Sabat G."/>
            <person name="Salamov A."/>
            <person name="Samejima M."/>
            <person name="Schmutz J."/>
            <person name="Slot J.C."/>
            <person name="St John F."/>
            <person name="Stenlid J."/>
            <person name="Sun H."/>
            <person name="Sun S."/>
            <person name="Syed K."/>
            <person name="Tsang A."/>
            <person name="Wiebenga A."/>
            <person name="Young D."/>
            <person name="Pisabarro A."/>
            <person name="Eastwood D.C."/>
            <person name="Martin F."/>
            <person name="Cullen D."/>
            <person name="Grigoriev I.V."/>
            <person name="Hibbett D.S."/>
        </authorList>
    </citation>
    <scope>NUCLEOTIDE SEQUENCE [LARGE SCALE GENOMIC DNA]</scope>
    <source>
        <strain evidence="11 12">DJM-731 SS1</strain>
    </source>
</reference>
<feature type="domain" description="Sodium/calcium exchanger membrane region" evidence="10">
    <location>
        <begin position="5"/>
        <end position="176"/>
    </location>
</feature>
<feature type="transmembrane region" description="Helical" evidence="9">
    <location>
        <begin position="280"/>
        <end position="298"/>
    </location>
</feature>
<dbReference type="InterPro" id="IPR004837">
    <property type="entry name" value="NaCa_Exmemb"/>
</dbReference>
<dbReference type="InterPro" id="IPR044880">
    <property type="entry name" value="NCX_ion-bd_dom_sf"/>
</dbReference>
<evidence type="ECO:0000256" key="2">
    <source>
        <dbReference type="ARBA" id="ARBA00008170"/>
    </source>
</evidence>
<feature type="region of interest" description="Disordered" evidence="8">
    <location>
        <begin position="206"/>
        <end position="262"/>
    </location>
</feature>
<dbReference type="OMA" id="EMVSANE"/>
<feature type="compositionally biased region" description="Basic and acidic residues" evidence="8">
    <location>
        <begin position="251"/>
        <end position="262"/>
    </location>
</feature>
<feature type="transmembrane region" description="Helical" evidence="9">
    <location>
        <begin position="38"/>
        <end position="60"/>
    </location>
</feature>
<keyword evidence="4 9" id="KW-0812">Transmembrane</keyword>
<comment type="similarity">
    <text evidence="2">Belongs to the Ca(2+):cation antiporter (CaCA) (TC 2.A.19) family.</text>
</comment>
<evidence type="ECO:0000259" key="10">
    <source>
        <dbReference type="Pfam" id="PF01699"/>
    </source>
</evidence>
<dbReference type="PANTHER" id="PTHR31503:SF20">
    <property type="entry name" value="CA(2+)_H(+) EXCHANGER, PUTATIVE (EUROFUNG)-RELATED"/>
    <property type="match status" value="1"/>
</dbReference>
<gene>
    <name evidence="11" type="ORF">DACRYDRAFT_75510</name>
</gene>
<dbReference type="Pfam" id="PF01699">
    <property type="entry name" value="Na_Ca_ex"/>
    <property type="match status" value="2"/>
</dbReference>
<dbReference type="AlphaFoldDB" id="M5GG06"/>
<dbReference type="OrthoDB" id="1699231at2759"/>
<dbReference type="GO" id="GO:0006874">
    <property type="term" value="P:intracellular calcium ion homeostasis"/>
    <property type="evidence" value="ECO:0007669"/>
    <property type="project" value="TreeGrafter"/>
</dbReference>
<keyword evidence="6" id="KW-0406">Ion transport</keyword>
<protein>
    <recommendedName>
        <fullName evidence="10">Sodium/calcium exchanger membrane region domain-containing protein</fullName>
    </recommendedName>
</protein>
<name>M5GG06_DACPD</name>
<evidence type="ECO:0000256" key="8">
    <source>
        <dbReference type="SAM" id="MobiDB-lite"/>
    </source>
</evidence>
<sequence>MTNAHAFVAFIFAFFSIIPLAMLWELATEELALRVGRVLGGLITVTLGNAVELIFAIIALEQCKLSIVQSSMVGSILGNILLVLGMRFLLGGIHYSEQEFLVVPAQMNSYLLVLSVIAVLLPAAFNMVITSDTKVDSNINDPVIPQKEGQDILQMSHGVTVILLIIYAGNLVFQLWSHANLLNEATAKPTEYPKNINLKYQYQKMMGKRPQKTGQRFSMESRSVERDPETTTLSEERNERHSGARQPNQEEPAKTPGEVERGEILSEEEVEQPEYPKMNFPSCIMLLIVVTGLIGVTAEFLVDYIDNLTASGNVTQEWIGLIIIPILSSSGELLTSVTNGRKKDIDFTLGVVVGTGVQMALFVIPFMVVLGWIRGKPLTMLFDPLESVVLFLAVFPVHYVVTNGRSNWLEGMILIHIYAIIGVVFWFYVSRALSPLGMSTNMQHPAWRGHFPGSGLDMLVNAVDNFSAVFLMWDPAKWSVPLSSDHYLPEANYVSVST</sequence>
<evidence type="ECO:0000313" key="11">
    <source>
        <dbReference type="EMBL" id="EJU04653.1"/>
    </source>
</evidence>
<evidence type="ECO:0000256" key="6">
    <source>
        <dbReference type="ARBA" id="ARBA00023065"/>
    </source>
</evidence>
<organism evidence="11 12">
    <name type="scientific">Dacryopinax primogenitus (strain DJM 731)</name>
    <name type="common">Brown rot fungus</name>
    <dbReference type="NCBI Taxonomy" id="1858805"/>
    <lineage>
        <taxon>Eukaryota</taxon>
        <taxon>Fungi</taxon>
        <taxon>Dikarya</taxon>
        <taxon>Basidiomycota</taxon>
        <taxon>Agaricomycotina</taxon>
        <taxon>Dacrymycetes</taxon>
        <taxon>Dacrymycetales</taxon>
        <taxon>Dacrymycetaceae</taxon>
        <taxon>Dacryopinax</taxon>
    </lineage>
</organism>
<dbReference type="STRING" id="1858805.M5GG06"/>
<feature type="compositionally biased region" description="Polar residues" evidence="8">
    <location>
        <begin position="212"/>
        <end position="221"/>
    </location>
</feature>
<dbReference type="GO" id="GO:0012505">
    <property type="term" value="C:endomembrane system"/>
    <property type="evidence" value="ECO:0007669"/>
    <property type="project" value="UniProtKB-SubCell"/>
</dbReference>
<keyword evidence="3" id="KW-0813">Transport</keyword>